<proteinExistence type="predicted"/>
<dbReference type="AlphaFoldDB" id="C0ED72"/>
<accession>C0ED72</accession>
<comment type="caution">
    <text evidence="1">The sequence shown here is derived from an EMBL/GenBank/DDBJ whole genome shotgun (WGS) entry which is preliminary data.</text>
</comment>
<name>C0ED72_9FIRM</name>
<dbReference type="EMBL" id="ACEC01000060">
    <property type="protein sequence ID" value="EEG30585.1"/>
    <property type="molecule type" value="Genomic_DNA"/>
</dbReference>
<sequence>MKKAYQAPELEVVLFESDCRIMGNEASVVDPDPFAEFSDDIPLE</sequence>
<gene>
    <name evidence="1" type="ORF">CLOSTMETH_01798</name>
</gene>
<dbReference type="STRING" id="537013.CLOSTMETH_01798"/>
<evidence type="ECO:0000313" key="2">
    <source>
        <dbReference type="Proteomes" id="UP000003340"/>
    </source>
</evidence>
<reference evidence="1 2" key="2">
    <citation type="submission" date="2009-02" db="EMBL/GenBank/DDBJ databases">
        <title>Draft genome sequence of Clostridium methylpentosum (DSM 5476).</title>
        <authorList>
            <person name="Sudarsanam P."/>
            <person name="Ley R."/>
            <person name="Guruge J."/>
            <person name="Turnbaugh P.J."/>
            <person name="Mahowald M."/>
            <person name="Liep D."/>
            <person name="Gordon J."/>
        </authorList>
    </citation>
    <scope>NUCLEOTIDE SEQUENCE [LARGE SCALE GENOMIC DNA]</scope>
    <source>
        <strain evidence="1 2">DSM 5476</strain>
    </source>
</reference>
<reference evidence="1 2" key="1">
    <citation type="submission" date="2009-01" db="EMBL/GenBank/DDBJ databases">
        <authorList>
            <person name="Fulton L."/>
            <person name="Clifton S."/>
            <person name="Fulton B."/>
            <person name="Xu J."/>
            <person name="Minx P."/>
            <person name="Pepin K.H."/>
            <person name="Johnson M."/>
            <person name="Bhonagiri V."/>
            <person name="Nash W.E."/>
            <person name="Mardis E.R."/>
            <person name="Wilson R.K."/>
        </authorList>
    </citation>
    <scope>NUCLEOTIDE SEQUENCE [LARGE SCALE GENOMIC DNA]</scope>
    <source>
        <strain evidence="1 2">DSM 5476</strain>
    </source>
</reference>
<organism evidence="1 2">
    <name type="scientific">[Clostridium] methylpentosum DSM 5476</name>
    <dbReference type="NCBI Taxonomy" id="537013"/>
    <lineage>
        <taxon>Bacteria</taxon>
        <taxon>Bacillati</taxon>
        <taxon>Bacillota</taxon>
        <taxon>Clostridia</taxon>
        <taxon>Eubacteriales</taxon>
        <taxon>Oscillospiraceae</taxon>
        <taxon>Oscillospiraceae incertae sedis</taxon>
    </lineage>
</organism>
<keyword evidence="2" id="KW-1185">Reference proteome</keyword>
<dbReference type="HOGENOM" id="CLU_3214505_0_0_9"/>
<evidence type="ECO:0000313" key="1">
    <source>
        <dbReference type="EMBL" id="EEG30585.1"/>
    </source>
</evidence>
<dbReference type="Proteomes" id="UP000003340">
    <property type="component" value="Unassembled WGS sequence"/>
</dbReference>
<protein>
    <submittedName>
        <fullName evidence="1">Uncharacterized protein</fullName>
    </submittedName>
</protein>